<accession>A0A8J2EC02</accession>
<dbReference type="GO" id="GO:0007165">
    <property type="term" value="P:signal transduction"/>
    <property type="evidence" value="ECO:0007669"/>
    <property type="project" value="UniProtKB-KW"/>
</dbReference>
<evidence type="ECO:0000313" key="11">
    <source>
        <dbReference type="EMBL" id="CAG5075049.1"/>
    </source>
</evidence>
<evidence type="ECO:0000256" key="2">
    <source>
        <dbReference type="ARBA" id="ARBA00022475"/>
    </source>
</evidence>
<feature type="transmembrane region" description="Helical" evidence="10">
    <location>
        <begin position="36"/>
        <end position="59"/>
    </location>
</feature>
<dbReference type="GO" id="GO:0005549">
    <property type="term" value="F:odorant binding"/>
    <property type="evidence" value="ECO:0007669"/>
    <property type="project" value="InterPro"/>
</dbReference>
<keyword evidence="3" id="KW-0716">Sensory transduction</keyword>
<reference evidence="11" key="1">
    <citation type="submission" date="2021-04" db="EMBL/GenBank/DDBJ databases">
        <authorList>
            <person name="Chebbi M.A.C M."/>
        </authorList>
    </citation>
    <scope>NUCLEOTIDE SEQUENCE</scope>
</reference>
<dbReference type="GO" id="GO:0004984">
    <property type="term" value="F:olfactory receptor activity"/>
    <property type="evidence" value="ECO:0007669"/>
    <property type="project" value="InterPro"/>
</dbReference>
<dbReference type="PANTHER" id="PTHR21137">
    <property type="entry name" value="ODORANT RECEPTOR"/>
    <property type="match status" value="1"/>
</dbReference>
<keyword evidence="9" id="KW-0807">Transducer</keyword>
<evidence type="ECO:0000256" key="7">
    <source>
        <dbReference type="ARBA" id="ARBA00023136"/>
    </source>
</evidence>
<feature type="transmembrane region" description="Helical" evidence="10">
    <location>
        <begin position="177"/>
        <end position="199"/>
    </location>
</feature>
<evidence type="ECO:0000256" key="8">
    <source>
        <dbReference type="ARBA" id="ARBA00023170"/>
    </source>
</evidence>
<evidence type="ECO:0000256" key="6">
    <source>
        <dbReference type="ARBA" id="ARBA00022989"/>
    </source>
</evidence>
<feature type="non-terminal residue" evidence="11">
    <location>
        <position position="1"/>
    </location>
</feature>
<feature type="transmembrane region" description="Helical" evidence="10">
    <location>
        <begin position="334"/>
        <end position="354"/>
    </location>
</feature>
<comment type="caution">
    <text evidence="11">The sequence shown here is derived from an EMBL/GenBank/DDBJ whole genome shotgun (WGS) entry which is preliminary data.</text>
</comment>
<evidence type="ECO:0000256" key="9">
    <source>
        <dbReference type="ARBA" id="ARBA00023224"/>
    </source>
</evidence>
<dbReference type="PANTHER" id="PTHR21137:SF35">
    <property type="entry name" value="ODORANT RECEPTOR 19A-RELATED"/>
    <property type="match status" value="1"/>
</dbReference>
<keyword evidence="5" id="KW-0552">Olfaction</keyword>
<sequence>MERSPIITHRATLDITLYLAKFLGLFEIDREPIIKYVVINLVRTFNWIVVAFIVVTNAADFCINIDHFQEVSYNLTFIFPFLIVEFKSMVIYLQRNEFRRLINDIHGPISLLKYSSDLGVLTIIRTAILFQNVIYTIYVVGSIFVVDLGLLPIKSSIHTREFPIRGSYPFEVTRSPIFEIILGSQCYGLLIGCVWTFIFDTSIIGITQWINVQLMVLQANFRHCNDTSTSRANFSVSQQNYNIIQNYQFLKVPEEQEKIQSFVPFTLEEANISADSFLLRFQTCVIHHQRLIKNLNDCNNAFGFVLFGQILINFILICVGLFTLAVSLHENRVNFVDIVILTIGLIQLLYWCIYGNQLIIENDKVLISIYECGWEDHLSAKSKRIILNGLTQGLTPMKMSAGPFFVLSMKTFLSVIKTSYSYFAILITTMSD</sequence>
<dbReference type="GO" id="GO:0005886">
    <property type="term" value="C:plasma membrane"/>
    <property type="evidence" value="ECO:0007669"/>
    <property type="project" value="UniProtKB-SubCell"/>
</dbReference>
<evidence type="ECO:0000256" key="10">
    <source>
        <dbReference type="SAM" id="Phobius"/>
    </source>
</evidence>
<dbReference type="AlphaFoldDB" id="A0A8J2EC02"/>
<evidence type="ECO:0000256" key="4">
    <source>
        <dbReference type="ARBA" id="ARBA00022692"/>
    </source>
</evidence>
<proteinExistence type="predicted"/>
<dbReference type="OrthoDB" id="6614360at2759"/>
<evidence type="ECO:0000256" key="1">
    <source>
        <dbReference type="ARBA" id="ARBA00004651"/>
    </source>
</evidence>
<keyword evidence="8 11" id="KW-0675">Receptor</keyword>
<keyword evidence="7 10" id="KW-0472">Membrane</keyword>
<dbReference type="Pfam" id="PF02949">
    <property type="entry name" value="7tm_6"/>
    <property type="match status" value="1"/>
</dbReference>
<keyword evidence="12" id="KW-1185">Reference proteome</keyword>
<evidence type="ECO:0000256" key="5">
    <source>
        <dbReference type="ARBA" id="ARBA00022725"/>
    </source>
</evidence>
<feature type="transmembrane region" description="Helical" evidence="10">
    <location>
        <begin position="133"/>
        <end position="153"/>
    </location>
</feature>
<name>A0A8J2EC02_COTCN</name>
<dbReference type="InterPro" id="IPR004117">
    <property type="entry name" value="7tm6_olfct_rcpt"/>
</dbReference>
<keyword evidence="4 10" id="KW-0812">Transmembrane</keyword>
<dbReference type="Proteomes" id="UP000786811">
    <property type="component" value="Unassembled WGS sequence"/>
</dbReference>
<dbReference type="EMBL" id="CAJNRD030001116">
    <property type="protein sequence ID" value="CAG5075049.1"/>
    <property type="molecule type" value="Genomic_DNA"/>
</dbReference>
<feature type="transmembrane region" description="Helical" evidence="10">
    <location>
        <begin position="301"/>
        <end position="328"/>
    </location>
</feature>
<keyword evidence="2" id="KW-1003">Cell membrane</keyword>
<protein>
    <submittedName>
        <fullName evidence="11">Olfactory receptor 184</fullName>
    </submittedName>
</protein>
<comment type="subcellular location">
    <subcellularLocation>
        <location evidence="1">Cell membrane</location>
        <topology evidence="1">Multi-pass membrane protein</topology>
    </subcellularLocation>
</comment>
<gene>
    <name evidence="11" type="ORF">HICCMSTLAB_LOCUS1233</name>
</gene>
<organism evidence="11 12">
    <name type="scientific">Cotesia congregata</name>
    <name type="common">Parasitoid wasp</name>
    <name type="synonym">Apanteles congregatus</name>
    <dbReference type="NCBI Taxonomy" id="51543"/>
    <lineage>
        <taxon>Eukaryota</taxon>
        <taxon>Metazoa</taxon>
        <taxon>Ecdysozoa</taxon>
        <taxon>Arthropoda</taxon>
        <taxon>Hexapoda</taxon>
        <taxon>Insecta</taxon>
        <taxon>Pterygota</taxon>
        <taxon>Neoptera</taxon>
        <taxon>Endopterygota</taxon>
        <taxon>Hymenoptera</taxon>
        <taxon>Apocrita</taxon>
        <taxon>Ichneumonoidea</taxon>
        <taxon>Braconidae</taxon>
        <taxon>Microgastrinae</taxon>
        <taxon>Cotesia</taxon>
    </lineage>
</organism>
<evidence type="ECO:0000256" key="3">
    <source>
        <dbReference type="ARBA" id="ARBA00022606"/>
    </source>
</evidence>
<evidence type="ECO:0000313" key="12">
    <source>
        <dbReference type="Proteomes" id="UP000786811"/>
    </source>
</evidence>
<keyword evidence="6 10" id="KW-1133">Transmembrane helix</keyword>
<feature type="transmembrane region" description="Helical" evidence="10">
    <location>
        <begin position="71"/>
        <end position="93"/>
    </location>
</feature>